<dbReference type="AlphaFoldDB" id="A0A158PT31"/>
<sequence>MIDEKERYLWMIDWKEQEFKLSRKLVTLELEWAKRKGGVVMADVEVIPKEEAGKVNLKYAKRSHRHGRHAPQYFKEGQIIDCKFRIDKMIGGGGFGQIYRVTDERTKSVLAIKIEPEDHEPGRMILEQKVMLKLRGTPHIPQFYASGNFCGYNFIAMQILGKNLSELRKHQPKRRLSISTVSHVGLQSVTALKAVHDIGYIHRYMDLWFVKRQKKNLSLNLFQKMVHVTRDNAIQRIFCCIILQFSFTSSDVKPSNICIGLHPHRRTIYIVDFGMARQYRFDDGVVRKERYYAGFRGTVRYVSVTVHERRDQGPVDDFWSLFYSLVELIQGSLPWSAFVEPDEIAKFKKNVIFDEFGRLVPKEMETIMKHLSQLHYHQIPNYELLTTELNKMLPKNMPEDLQYDWETTQSDIN</sequence>
<feature type="binding site" evidence="1">
    <location>
        <position position="113"/>
    </location>
    <ligand>
        <name>ATP</name>
        <dbReference type="ChEBI" id="CHEBI:30616"/>
    </ligand>
</feature>
<name>A0A158PT31_9BILA</name>
<evidence type="ECO:0000259" key="2">
    <source>
        <dbReference type="PROSITE" id="PS50011"/>
    </source>
</evidence>
<organism evidence="5">
    <name type="scientific">Brugia timori</name>
    <dbReference type="NCBI Taxonomy" id="42155"/>
    <lineage>
        <taxon>Eukaryota</taxon>
        <taxon>Metazoa</taxon>
        <taxon>Ecdysozoa</taxon>
        <taxon>Nematoda</taxon>
        <taxon>Chromadorea</taxon>
        <taxon>Rhabditida</taxon>
        <taxon>Spirurina</taxon>
        <taxon>Spiruromorpha</taxon>
        <taxon>Filarioidea</taxon>
        <taxon>Onchocercidae</taxon>
        <taxon>Brugia</taxon>
    </lineage>
</organism>
<proteinExistence type="predicted"/>
<dbReference type="PROSITE" id="PS00107">
    <property type="entry name" value="PROTEIN_KINASE_ATP"/>
    <property type="match status" value="1"/>
</dbReference>
<feature type="domain" description="Protein kinase" evidence="2">
    <location>
        <begin position="84"/>
        <end position="393"/>
    </location>
</feature>
<dbReference type="InterPro" id="IPR011009">
    <property type="entry name" value="Kinase-like_dom_sf"/>
</dbReference>
<dbReference type="GO" id="GO:0004672">
    <property type="term" value="F:protein kinase activity"/>
    <property type="evidence" value="ECO:0007669"/>
    <property type="project" value="InterPro"/>
</dbReference>
<accession>A0A158PT31</accession>
<dbReference type="WBParaSite" id="BTMF_0000843701-mRNA-1">
    <property type="protein sequence ID" value="BTMF_0000843701-mRNA-1"/>
    <property type="gene ID" value="BTMF_0000843701"/>
</dbReference>
<evidence type="ECO:0000313" key="3">
    <source>
        <dbReference type="EMBL" id="VDO21932.1"/>
    </source>
</evidence>
<reference evidence="5" key="1">
    <citation type="submission" date="2016-04" db="UniProtKB">
        <authorList>
            <consortium name="WormBaseParasite"/>
        </authorList>
    </citation>
    <scope>IDENTIFICATION</scope>
</reference>
<evidence type="ECO:0000256" key="1">
    <source>
        <dbReference type="PROSITE-ProRule" id="PRU10141"/>
    </source>
</evidence>
<dbReference type="PROSITE" id="PS50011">
    <property type="entry name" value="PROTEIN_KINASE_DOM"/>
    <property type="match status" value="1"/>
</dbReference>
<dbReference type="GO" id="GO:0005524">
    <property type="term" value="F:ATP binding"/>
    <property type="evidence" value="ECO:0007669"/>
    <property type="project" value="UniProtKB-UniRule"/>
</dbReference>
<protein>
    <submittedName>
        <fullName evidence="5">Protein kinase domain-containing protein</fullName>
    </submittedName>
</protein>
<dbReference type="PANTHER" id="PTHR11909">
    <property type="entry name" value="CASEIN KINASE-RELATED"/>
    <property type="match status" value="1"/>
</dbReference>
<dbReference type="Gene3D" id="1.10.510.10">
    <property type="entry name" value="Transferase(Phosphotransferase) domain 1"/>
    <property type="match status" value="2"/>
</dbReference>
<dbReference type="SUPFAM" id="SSF56112">
    <property type="entry name" value="Protein kinase-like (PK-like)"/>
    <property type="match status" value="2"/>
</dbReference>
<gene>
    <name evidence="3" type="ORF">BTMF_LOCUS6488</name>
</gene>
<dbReference type="STRING" id="42155.A0A158PT31"/>
<dbReference type="Proteomes" id="UP000280834">
    <property type="component" value="Unassembled WGS sequence"/>
</dbReference>
<dbReference type="InterPro" id="IPR017441">
    <property type="entry name" value="Protein_kinase_ATP_BS"/>
</dbReference>
<keyword evidence="1" id="KW-0067">ATP-binding</keyword>
<dbReference type="InterPro" id="IPR000719">
    <property type="entry name" value="Prot_kinase_dom"/>
</dbReference>
<dbReference type="SMART" id="SM00220">
    <property type="entry name" value="S_TKc"/>
    <property type="match status" value="1"/>
</dbReference>
<reference evidence="3 4" key="2">
    <citation type="submission" date="2018-11" db="EMBL/GenBank/DDBJ databases">
        <authorList>
            <consortium name="Pathogen Informatics"/>
        </authorList>
    </citation>
    <scope>NUCLEOTIDE SEQUENCE [LARGE SCALE GENOMIC DNA]</scope>
</reference>
<dbReference type="Pfam" id="PF00069">
    <property type="entry name" value="Pkinase"/>
    <property type="match status" value="2"/>
</dbReference>
<evidence type="ECO:0000313" key="4">
    <source>
        <dbReference type="Proteomes" id="UP000280834"/>
    </source>
</evidence>
<keyword evidence="1" id="KW-0547">Nucleotide-binding</keyword>
<keyword evidence="4" id="KW-1185">Reference proteome</keyword>
<evidence type="ECO:0000313" key="5">
    <source>
        <dbReference type="WBParaSite" id="BTMF_0000843701-mRNA-1"/>
    </source>
</evidence>
<dbReference type="EMBL" id="UZAG01015613">
    <property type="protein sequence ID" value="VDO21932.1"/>
    <property type="molecule type" value="Genomic_DNA"/>
</dbReference>
<dbReference type="InterPro" id="IPR050235">
    <property type="entry name" value="CK1_Ser-Thr_kinase"/>
</dbReference>